<dbReference type="EMBL" id="PKKO01000006">
    <property type="protein sequence ID" value="PKY71682.1"/>
    <property type="molecule type" value="Genomic_DNA"/>
</dbReference>
<evidence type="ECO:0000256" key="5">
    <source>
        <dbReference type="ARBA" id="ARBA00023316"/>
    </source>
</evidence>
<feature type="transmembrane region" description="Helical" evidence="8">
    <location>
        <begin position="36"/>
        <end position="59"/>
    </location>
</feature>
<evidence type="ECO:0000313" key="10">
    <source>
        <dbReference type="EMBL" id="PKY71682.1"/>
    </source>
</evidence>
<dbReference type="PROSITE" id="PS52029">
    <property type="entry name" value="LD_TPASE"/>
    <property type="match status" value="1"/>
</dbReference>
<dbReference type="PANTHER" id="PTHR30582:SF2">
    <property type="entry name" value="L,D-TRANSPEPTIDASE YCIB-RELATED"/>
    <property type="match status" value="1"/>
</dbReference>
<dbReference type="Gene3D" id="2.40.440.10">
    <property type="entry name" value="L,D-transpeptidase catalytic domain-like"/>
    <property type="match status" value="1"/>
</dbReference>
<organism evidence="10 11">
    <name type="scientific">Winkia neuii</name>
    <dbReference type="NCBI Taxonomy" id="33007"/>
    <lineage>
        <taxon>Bacteria</taxon>
        <taxon>Bacillati</taxon>
        <taxon>Actinomycetota</taxon>
        <taxon>Actinomycetes</taxon>
        <taxon>Actinomycetales</taxon>
        <taxon>Actinomycetaceae</taxon>
        <taxon>Winkia</taxon>
    </lineage>
</organism>
<protein>
    <recommendedName>
        <fullName evidence="9">L,D-TPase catalytic domain-containing protein</fullName>
    </recommendedName>
</protein>
<dbReference type="GO" id="GO:0016740">
    <property type="term" value="F:transferase activity"/>
    <property type="evidence" value="ECO:0007669"/>
    <property type="project" value="UniProtKB-KW"/>
</dbReference>
<evidence type="ECO:0000256" key="4">
    <source>
        <dbReference type="ARBA" id="ARBA00022984"/>
    </source>
</evidence>
<dbReference type="GO" id="GO:0071555">
    <property type="term" value="P:cell wall organization"/>
    <property type="evidence" value="ECO:0007669"/>
    <property type="project" value="UniProtKB-UniRule"/>
</dbReference>
<feature type="domain" description="L,D-TPase catalytic" evidence="9">
    <location>
        <begin position="382"/>
        <end position="499"/>
    </location>
</feature>
<name>A0A2I1IKP8_9ACTO</name>
<keyword evidence="8" id="KW-1133">Transmembrane helix</keyword>
<comment type="caution">
    <text evidence="10">The sequence shown here is derived from an EMBL/GenBank/DDBJ whole genome shotgun (WGS) entry which is preliminary data.</text>
</comment>
<dbReference type="InterPro" id="IPR050979">
    <property type="entry name" value="LD-transpeptidase"/>
</dbReference>
<sequence length="500" mass="53492">MMSTQNPLSNSAAGNAFAPAPGPTVSPDSSSSKKKWVVAAVLGGLLVLLAAAIAGYGFYFKDRALPGTTVAGKPVTAMKASQIEQQVAQNASQLAVRISGDATKTAPLSELGYAVDSKKTAERALASSHSFGQRLKGLFSPAQVRPAFSQTPGKVGEFASHLLGGKDNTPVNAKVVLAEDGSAFRLQSGKPGRGINPDQIDAAAQKAINTLTSQSITVKAVRSEPTITDEQAKGFLDRANKLARTPFTITYEGETYEPSAQKKRAWVDFAENGSGKQQAPKMNGERVKEWVSKLAGQVSKAPQNGLKNVDSTGKTLATVREPQDGYAIDNAEELAKSGTDSLNAGKDYTGKFTSKPKKAEWDTRTIAKGAEKLAYPATEGEKWIDINLSNHTVSAYVGAQMIRGPEYMVDGMPGYETVQGIFKIQRKYRYDDMRGEDYFTPDVPYAMYFSGGYALHGAPWRSTFGYAGPSGSHGCVNLPVSLAGWYFEWAPVGTTTVVHY</sequence>
<dbReference type="SUPFAM" id="SSF141523">
    <property type="entry name" value="L,D-transpeptidase catalytic domain-like"/>
    <property type="match status" value="1"/>
</dbReference>
<proteinExistence type="predicted"/>
<keyword evidence="8" id="KW-0812">Transmembrane</keyword>
<dbReference type="Pfam" id="PF03734">
    <property type="entry name" value="YkuD"/>
    <property type="match status" value="1"/>
</dbReference>
<accession>A0A2I1IKP8</accession>
<keyword evidence="4 6" id="KW-0573">Peptidoglycan synthesis</keyword>
<dbReference type="STRING" id="33007.HMPREF3198_01977"/>
<dbReference type="Proteomes" id="UP000235122">
    <property type="component" value="Unassembled WGS sequence"/>
</dbReference>
<feature type="active site" description="Proton donor/acceptor" evidence="6">
    <location>
        <position position="456"/>
    </location>
</feature>
<feature type="region of interest" description="Disordered" evidence="7">
    <location>
        <begin position="1"/>
        <end position="31"/>
    </location>
</feature>
<feature type="active site" description="Nucleophile" evidence="6">
    <location>
        <position position="475"/>
    </location>
</feature>
<dbReference type="GO" id="GO:0005576">
    <property type="term" value="C:extracellular region"/>
    <property type="evidence" value="ECO:0007669"/>
    <property type="project" value="TreeGrafter"/>
</dbReference>
<dbReference type="GO" id="GO:0071972">
    <property type="term" value="F:peptidoglycan L,D-transpeptidase activity"/>
    <property type="evidence" value="ECO:0007669"/>
    <property type="project" value="TreeGrafter"/>
</dbReference>
<dbReference type="GO" id="GO:0018104">
    <property type="term" value="P:peptidoglycan-protein cross-linking"/>
    <property type="evidence" value="ECO:0007669"/>
    <property type="project" value="TreeGrafter"/>
</dbReference>
<keyword evidence="2" id="KW-0808">Transferase</keyword>
<evidence type="ECO:0000256" key="1">
    <source>
        <dbReference type="ARBA" id="ARBA00004752"/>
    </source>
</evidence>
<keyword evidence="5 6" id="KW-0961">Cell wall biogenesis/degradation</keyword>
<evidence type="ECO:0000313" key="11">
    <source>
        <dbReference type="Proteomes" id="UP000235122"/>
    </source>
</evidence>
<dbReference type="AlphaFoldDB" id="A0A2I1IKP8"/>
<dbReference type="UniPathway" id="UPA00219"/>
<evidence type="ECO:0000259" key="9">
    <source>
        <dbReference type="PROSITE" id="PS52029"/>
    </source>
</evidence>
<dbReference type="CDD" id="cd16913">
    <property type="entry name" value="YkuD_like"/>
    <property type="match status" value="1"/>
</dbReference>
<dbReference type="InterPro" id="IPR005490">
    <property type="entry name" value="LD_TPept_cat_dom"/>
</dbReference>
<dbReference type="GO" id="GO:0008360">
    <property type="term" value="P:regulation of cell shape"/>
    <property type="evidence" value="ECO:0007669"/>
    <property type="project" value="UniProtKB-UniRule"/>
</dbReference>
<dbReference type="Gene3D" id="3.10.20.800">
    <property type="match status" value="1"/>
</dbReference>
<evidence type="ECO:0000256" key="2">
    <source>
        <dbReference type="ARBA" id="ARBA00022679"/>
    </source>
</evidence>
<evidence type="ECO:0000256" key="6">
    <source>
        <dbReference type="PROSITE-ProRule" id="PRU01373"/>
    </source>
</evidence>
<dbReference type="InterPro" id="IPR038063">
    <property type="entry name" value="Transpep_catalytic_dom"/>
</dbReference>
<keyword evidence="8" id="KW-0472">Membrane</keyword>
<dbReference type="PANTHER" id="PTHR30582">
    <property type="entry name" value="L,D-TRANSPEPTIDASE"/>
    <property type="match status" value="1"/>
</dbReference>
<keyword evidence="11" id="KW-1185">Reference proteome</keyword>
<comment type="pathway">
    <text evidence="1 6">Cell wall biogenesis; peptidoglycan biosynthesis.</text>
</comment>
<keyword evidence="3 6" id="KW-0133">Cell shape</keyword>
<gene>
    <name evidence="10" type="ORF">CYJ19_10740</name>
</gene>
<evidence type="ECO:0000256" key="7">
    <source>
        <dbReference type="SAM" id="MobiDB-lite"/>
    </source>
</evidence>
<dbReference type="InterPro" id="IPR038054">
    <property type="entry name" value="LD_TPept-like_central_sf"/>
</dbReference>
<reference evidence="10 11" key="1">
    <citation type="submission" date="2017-12" db="EMBL/GenBank/DDBJ databases">
        <title>Phylogenetic diversity of female urinary microbiome.</title>
        <authorList>
            <person name="Thomas-White K."/>
            <person name="Wolfe A.J."/>
        </authorList>
    </citation>
    <scope>NUCLEOTIDE SEQUENCE [LARGE SCALE GENOMIC DNA]</scope>
    <source>
        <strain evidence="10 11">UMB0402</strain>
    </source>
</reference>
<evidence type="ECO:0000256" key="3">
    <source>
        <dbReference type="ARBA" id="ARBA00022960"/>
    </source>
</evidence>
<feature type="compositionally biased region" description="Low complexity" evidence="7">
    <location>
        <begin position="9"/>
        <end position="19"/>
    </location>
</feature>
<evidence type="ECO:0000256" key="8">
    <source>
        <dbReference type="SAM" id="Phobius"/>
    </source>
</evidence>